<keyword evidence="3" id="KW-0963">Cytoplasm</keyword>
<evidence type="ECO:0000256" key="5">
    <source>
        <dbReference type="ARBA" id="ARBA00023212"/>
    </source>
</evidence>
<keyword evidence="5" id="KW-0206">Cytoskeleton</keyword>
<dbReference type="InterPro" id="IPR036028">
    <property type="entry name" value="SH3-like_dom_sf"/>
</dbReference>
<dbReference type="CDD" id="cd11823">
    <property type="entry name" value="SH3_Nostrin"/>
    <property type="match status" value="1"/>
</dbReference>
<keyword evidence="7 8" id="KW-0175">Coiled coil</keyword>
<feature type="region of interest" description="Disordered" evidence="9">
    <location>
        <begin position="1"/>
        <end position="47"/>
    </location>
</feature>
<feature type="compositionally biased region" description="Basic and acidic residues" evidence="9">
    <location>
        <begin position="541"/>
        <end position="560"/>
    </location>
</feature>
<dbReference type="PROSITE" id="PS51741">
    <property type="entry name" value="F_BAR"/>
    <property type="match status" value="1"/>
</dbReference>
<feature type="compositionally biased region" description="Low complexity" evidence="9">
    <location>
        <begin position="27"/>
        <end position="39"/>
    </location>
</feature>
<feature type="region of interest" description="Disordered" evidence="9">
    <location>
        <begin position="344"/>
        <end position="366"/>
    </location>
</feature>
<dbReference type="GeneID" id="108015111"/>
<feature type="coiled-coil region" evidence="8">
    <location>
        <begin position="747"/>
        <end position="781"/>
    </location>
</feature>
<reference evidence="13" key="1">
    <citation type="submission" date="2025-08" db="UniProtKB">
        <authorList>
            <consortium name="RefSeq"/>
        </authorList>
    </citation>
    <scope>IDENTIFICATION</scope>
</reference>
<dbReference type="RefSeq" id="XP_016936846.3">
    <property type="nucleotide sequence ID" value="XM_017081357.4"/>
</dbReference>
<feature type="region of interest" description="Disordered" evidence="9">
    <location>
        <begin position="151"/>
        <end position="228"/>
    </location>
</feature>
<dbReference type="InterPro" id="IPR035656">
    <property type="entry name" value="Nostrin_SH3"/>
</dbReference>
<dbReference type="AlphaFoldDB" id="A0AB39ZJC6"/>
<feature type="compositionally biased region" description="Basic and acidic residues" evidence="9">
    <location>
        <begin position="168"/>
        <end position="212"/>
    </location>
</feature>
<evidence type="ECO:0000259" key="11">
    <source>
        <dbReference type="PROSITE" id="PS51741"/>
    </source>
</evidence>
<evidence type="ECO:0000256" key="1">
    <source>
        <dbReference type="ARBA" id="ARBA00004245"/>
    </source>
</evidence>
<dbReference type="PANTHER" id="PTHR23065">
    <property type="entry name" value="PROLINE-SERINE-THREONINE PHOSPHATASE INTERACTING PROTEIN 1"/>
    <property type="match status" value="1"/>
</dbReference>
<feature type="region of interest" description="Disordered" evidence="9">
    <location>
        <begin position="378"/>
        <end position="403"/>
    </location>
</feature>
<protein>
    <submittedName>
        <fullName evidence="13">Myosin-2 heavy chain isoform X1</fullName>
    </submittedName>
</protein>
<evidence type="ECO:0000256" key="9">
    <source>
        <dbReference type="SAM" id="MobiDB-lite"/>
    </source>
</evidence>
<organism evidence="12 13">
    <name type="scientific">Drosophila suzukii</name>
    <name type="common">Spotted-wing drosophila fruit fly</name>
    <dbReference type="NCBI Taxonomy" id="28584"/>
    <lineage>
        <taxon>Eukaryota</taxon>
        <taxon>Metazoa</taxon>
        <taxon>Ecdysozoa</taxon>
        <taxon>Arthropoda</taxon>
        <taxon>Hexapoda</taxon>
        <taxon>Insecta</taxon>
        <taxon>Pterygota</taxon>
        <taxon>Neoptera</taxon>
        <taxon>Endopterygota</taxon>
        <taxon>Diptera</taxon>
        <taxon>Brachycera</taxon>
        <taxon>Muscomorpha</taxon>
        <taxon>Ephydroidea</taxon>
        <taxon>Drosophilidae</taxon>
        <taxon>Drosophila</taxon>
        <taxon>Sophophora</taxon>
    </lineage>
</organism>
<feature type="compositionally biased region" description="Polar residues" evidence="9">
    <location>
        <begin position="511"/>
        <end position="540"/>
    </location>
</feature>
<dbReference type="GO" id="GO:0005737">
    <property type="term" value="C:cytoplasm"/>
    <property type="evidence" value="ECO:0007669"/>
    <property type="project" value="TreeGrafter"/>
</dbReference>
<feature type="compositionally biased region" description="Basic residues" evidence="9">
    <location>
        <begin position="1"/>
        <end position="11"/>
    </location>
</feature>
<proteinExistence type="predicted"/>
<dbReference type="Gene3D" id="1.20.1270.60">
    <property type="entry name" value="Arfaptin homology (AH) domain/BAR domain"/>
    <property type="match status" value="1"/>
</dbReference>
<keyword evidence="2 6" id="KW-0728">SH3 domain</keyword>
<feature type="region of interest" description="Disordered" evidence="9">
    <location>
        <begin position="511"/>
        <end position="580"/>
    </location>
</feature>
<feature type="compositionally biased region" description="Low complexity" evidence="9">
    <location>
        <begin position="66"/>
        <end position="83"/>
    </location>
</feature>
<evidence type="ECO:0000256" key="6">
    <source>
        <dbReference type="PROSITE-ProRule" id="PRU00192"/>
    </source>
</evidence>
<comment type="subcellular location">
    <subcellularLocation>
        <location evidence="1">Cytoplasm</location>
        <location evidence="1">Cytoskeleton</location>
    </subcellularLocation>
</comment>
<dbReference type="SMART" id="SM00326">
    <property type="entry name" value="SH3"/>
    <property type="match status" value="1"/>
</dbReference>
<dbReference type="SMART" id="SM00055">
    <property type="entry name" value="FCH"/>
    <property type="match status" value="1"/>
</dbReference>
<dbReference type="InterPro" id="IPR001452">
    <property type="entry name" value="SH3_domain"/>
</dbReference>
<gene>
    <name evidence="13" type="primary">Nost</name>
</gene>
<dbReference type="GO" id="GO:0043226">
    <property type="term" value="C:organelle"/>
    <property type="evidence" value="ECO:0007669"/>
    <property type="project" value="UniProtKB-ARBA"/>
</dbReference>
<feature type="compositionally biased region" description="Low complexity" evidence="9">
    <location>
        <begin position="1033"/>
        <end position="1042"/>
    </location>
</feature>
<dbReference type="Gene3D" id="2.30.30.40">
    <property type="entry name" value="SH3 Domains"/>
    <property type="match status" value="1"/>
</dbReference>
<feature type="region of interest" description="Disordered" evidence="9">
    <location>
        <begin position="1023"/>
        <end position="1045"/>
    </location>
</feature>
<dbReference type="PANTHER" id="PTHR23065:SF7">
    <property type="entry name" value="NOSTRIN, ISOFORM H"/>
    <property type="match status" value="1"/>
</dbReference>
<evidence type="ECO:0000313" key="13">
    <source>
        <dbReference type="RefSeq" id="XP_016936846.3"/>
    </source>
</evidence>
<evidence type="ECO:0000259" key="10">
    <source>
        <dbReference type="PROSITE" id="PS50002"/>
    </source>
</evidence>
<keyword evidence="4" id="KW-0597">Phosphoprotein</keyword>
<feature type="compositionally biased region" description="Acidic residues" evidence="9">
    <location>
        <begin position="1118"/>
        <end position="1132"/>
    </location>
</feature>
<evidence type="ECO:0000313" key="12">
    <source>
        <dbReference type="Proteomes" id="UP001652628"/>
    </source>
</evidence>
<sequence>MNHLRVHKVKLGGKDNAAMADLPQADNANNNNNVGNNNNTPSGGAKGFLNRIKRYSVLGNKLGRRNLGSMNLNPNPSNNPGDNAVSPKKLHTGSYDMTGSHSEDHRLEIGAPILISTTTLDTDRFDVTEARLKQIGGGIALNSNIVRTLTPRSSDEDEFVDARSSPQEMERGEDPRKPEILENHKDPDDPMDSKNTDDHMDPKNPDDSKDPENPIASEIPHQEEKKDLDDLEEPELFETPKHQVEEQQPKEVLLVPQEVKRPKTPVPAVMQVPMRRPRGRQQKQWQSVQNLHRSELMVYLQKSNSMALDMNVTAPAQLGVVDMNLPQLPELYGASELSLAASDNKENQPMVKPSAERSPIPNGGFLAQQPHFKSLDSFQLNSHSHQSSRHSSHQGSHPSLACSSSNGEYDFDLKSVSYQSLNPQNLFVSIDELQELTRQINETEEFGKEIDLEYCTHRDQLKPSERRITLLKNKNQSLINFNHNKEKLRKGWHGMKHWLGEEGSKIKEAVRQQTPLKRLAQSRSNLNQSTADASRTSMSPERSRREMTESCEDVTDRTEMESSVSHRNSEEDLSPNAKRFKDEGQNGFEELRRYVKQGGDFSKELIFVLQERADSELIYSKSLSKLASKLNKAGREIPGSVADAWRGVATEMESRSDIHRQLAVSLTDELVKPLKSVVEGHHKARKAVESNVDKASRLLGEWRASEAKAKKASHTAARENEKLQDAMLDVRIQKSPSIALLHQGPNKQAAEKELKSAEKDCVKLDNKRKKAEEAVKRADVEYYTLCVRAERARVDWEMAVLRGSAQLQSSEQQRLGNMHNFAQQYARLISDMNPILGGLNNRLQPQLEACNVAKDMQVVRHIRRNSEGPSEQLLPDFYCEHTTLAMNRERRKHALIKLLQLVKTDLERERRSRDGLRGLSQSLNHQEHQNITDKLYHIRSMLTYLEGARLKLHSALLELDHKPRTTHPLAQHIQITRDRTGLQQSILKVPNWLKNNDKSQTQQSTSMLANDVTDITANHEDELPEENCSHLHSSSNSNNNSNGSCTDISSVVKQFNRSKSNIETNFTSQPKIISTTNAAVAASVKSKTLANLQDGHHNHHHHHNDRGQADGGSNQQDSDFDEFSSQDEDDEPEKPQQLQNPAIKAQMQTQHFYQNAQDLQKSQKDGSGPILGRCKALYSYTPKLYDELELSPGDIIEVHAKQDDGWWLGALRNHVGIFPATYVEECA</sequence>
<dbReference type="GO" id="GO:0005886">
    <property type="term" value="C:plasma membrane"/>
    <property type="evidence" value="ECO:0007669"/>
    <property type="project" value="TreeGrafter"/>
</dbReference>
<feature type="region of interest" description="Disordered" evidence="9">
    <location>
        <begin position="1094"/>
        <end position="1138"/>
    </location>
</feature>
<dbReference type="InterPro" id="IPR027267">
    <property type="entry name" value="AH/BAR_dom_sf"/>
</dbReference>
<evidence type="ECO:0000256" key="4">
    <source>
        <dbReference type="ARBA" id="ARBA00022553"/>
    </source>
</evidence>
<evidence type="ECO:0000256" key="3">
    <source>
        <dbReference type="ARBA" id="ARBA00022490"/>
    </source>
</evidence>
<dbReference type="SUPFAM" id="SSF103657">
    <property type="entry name" value="BAR/IMD domain-like"/>
    <property type="match status" value="1"/>
</dbReference>
<dbReference type="SUPFAM" id="SSF50044">
    <property type="entry name" value="SH3-domain"/>
    <property type="match status" value="1"/>
</dbReference>
<feature type="region of interest" description="Disordered" evidence="9">
    <location>
        <begin position="66"/>
        <end position="102"/>
    </location>
</feature>
<dbReference type="Proteomes" id="UP001652628">
    <property type="component" value="Chromosome X"/>
</dbReference>
<feature type="domain" description="F-BAR" evidence="11">
    <location>
        <begin position="571"/>
        <end position="855"/>
    </location>
</feature>
<feature type="domain" description="SH3" evidence="10">
    <location>
        <begin position="1169"/>
        <end position="1227"/>
    </location>
</feature>
<dbReference type="Pfam" id="PF14604">
    <property type="entry name" value="SH3_9"/>
    <property type="match status" value="1"/>
</dbReference>
<evidence type="ECO:0000256" key="7">
    <source>
        <dbReference type="PROSITE-ProRule" id="PRU01077"/>
    </source>
</evidence>
<dbReference type="CDD" id="cd07658">
    <property type="entry name" value="F-BAR_NOSTRIN"/>
    <property type="match status" value="1"/>
</dbReference>
<evidence type="ECO:0000256" key="8">
    <source>
        <dbReference type="SAM" id="Coils"/>
    </source>
</evidence>
<keyword evidence="12" id="KW-1185">Reference proteome</keyword>
<dbReference type="InterPro" id="IPR031160">
    <property type="entry name" value="F_BAR_dom"/>
</dbReference>
<accession>A0AB39ZJC6</accession>
<dbReference type="InterPro" id="IPR001060">
    <property type="entry name" value="FCH_dom"/>
</dbReference>
<dbReference type="PROSITE" id="PS50002">
    <property type="entry name" value="SH3"/>
    <property type="match status" value="1"/>
</dbReference>
<dbReference type="Pfam" id="PF00611">
    <property type="entry name" value="FCH"/>
    <property type="match status" value="1"/>
</dbReference>
<name>A0AB39ZJC6_DROSZ</name>
<evidence type="ECO:0000256" key="2">
    <source>
        <dbReference type="ARBA" id="ARBA00022443"/>
    </source>
</evidence>